<feature type="chain" id="PRO_5001637076" evidence="2">
    <location>
        <begin position="23"/>
        <end position="793"/>
    </location>
</feature>
<feature type="compositionally biased region" description="Polar residues" evidence="1">
    <location>
        <begin position="343"/>
        <end position="352"/>
    </location>
</feature>
<feature type="region of interest" description="Disordered" evidence="1">
    <location>
        <begin position="625"/>
        <end position="705"/>
    </location>
</feature>
<feature type="compositionally biased region" description="Low complexity" evidence="1">
    <location>
        <begin position="250"/>
        <end position="269"/>
    </location>
</feature>
<feature type="region of interest" description="Disordered" evidence="1">
    <location>
        <begin position="205"/>
        <end position="269"/>
    </location>
</feature>
<dbReference type="Proteomes" id="UP000030745">
    <property type="component" value="Unassembled WGS sequence"/>
</dbReference>
<dbReference type="GeneID" id="24136364"/>
<dbReference type="RefSeq" id="XP_012209290.1">
    <property type="nucleotide sequence ID" value="XM_012353900.1"/>
</dbReference>
<evidence type="ECO:0000256" key="2">
    <source>
        <dbReference type="SAM" id="SignalP"/>
    </source>
</evidence>
<keyword evidence="2" id="KW-0732">Signal</keyword>
<feature type="region of interest" description="Disordered" evidence="1">
    <location>
        <begin position="527"/>
        <end position="600"/>
    </location>
</feature>
<feature type="region of interest" description="Disordered" evidence="1">
    <location>
        <begin position="503"/>
        <end position="522"/>
    </location>
</feature>
<feature type="region of interest" description="Disordered" evidence="1">
    <location>
        <begin position="281"/>
        <end position="373"/>
    </location>
</feature>
<feature type="region of interest" description="Disordered" evidence="1">
    <location>
        <begin position="414"/>
        <end position="478"/>
    </location>
</feature>
<proteinExistence type="predicted"/>
<feature type="compositionally biased region" description="Polar residues" evidence="1">
    <location>
        <begin position="418"/>
        <end position="430"/>
    </location>
</feature>
<protein>
    <submittedName>
        <fullName evidence="3">Uncharacterized protein</fullName>
    </submittedName>
</protein>
<reference evidence="3 4" key="1">
    <citation type="journal article" date="2013" name="PLoS Genet.">
        <title>Distinctive expansion of potential virulence genes in the genome of the oomycete fish pathogen Saprolegnia parasitica.</title>
        <authorList>
            <person name="Jiang R.H."/>
            <person name="de Bruijn I."/>
            <person name="Haas B.J."/>
            <person name="Belmonte R."/>
            <person name="Lobach L."/>
            <person name="Christie J."/>
            <person name="van den Ackerveken G."/>
            <person name="Bottin A."/>
            <person name="Bulone V."/>
            <person name="Diaz-Moreno S.M."/>
            <person name="Dumas B."/>
            <person name="Fan L."/>
            <person name="Gaulin E."/>
            <person name="Govers F."/>
            <person name="Grenville-Briggs L.J."/>
            <person name="Horner N.R."/>
            <person name="Levin J.Z."/>
            <person name="Mammella M."/>
            <person name="Meijer H.J."/>
            <person name="Morris P."/>
            <person name="Nusbaum C."/>
            <person name="Oome S."/>
            <person name="Phillips A.J."/>
            <person name="van Rooyen D."/>
            <person name="Rzeszutek E."/>
            <person name="Saraiva M."/>
            <person name="Secombes C.J."/>
            <person name="Seidl M.F."/>
            <person name="Snel B."/>
            <person name="Stassen J.H."/>
            <person name="Sykes S."/>
            <person name="Tripathy S."/>
            <person name="van den Berg H."/>
            <person name="Vega-Arreguin J.C."/>
            <person name="Wawra S."/>
            <person name="Young S.K."/>
            <person name="Zeng Q."/>
            <person name="Dieguez-Uribeondo J."/>
            <person name="Russ C."/>
            <person name="Tyler B.M."/>
            <person name="van West P."/>
        </authorList>
    </citation>
    <scope>NUCLEOTIDE SEQUENCE [LARGE SCALE GENOMIC DNA]</scope>
    <source>
        <strain evidence="3 4">CBS 223.65</strain>
    </source>
</reference>
<feature type="compositionally biased region" description="Polar residues" evidence="1">
    <location>
        <begin position="567"/>
        <end position="576"/>
    </location>
</feature>
<gene>
    <name evidence="3" type="ORF">SPRG_14566</name>
</gene>
<sequence>MRGVTPILLSTLQSLLLPATGGRPPNSFGPSLMLVAQTSSANDAILLSDGRHSVWCILQRGVLASLQDEFPHIETVHGLHGFTIRVPKFRYDTPWRHMKRAIGAITASRVCIVVDALDVVDATHVHVPETLLVTRDPSLLAVLSSMMVAQLEARLLAESAVPHAFQIEALRVTDCIIPPDQAQKLHESAPLACANQDIETNFIPVESDDDDESQDIVSSQVAPSQATNRANETQRHAADQAPEPAAPRLSTPASSSVPTTTHVAPVSASTRATAPLAAVAPTTGNGASARPLPSTAQLESSPQRRVENSPDSARRLEPSKASPQRRKRAASPAADSSARKRAQSQATTTSPVTGRRSTHDAPSPVTDAPSPVLRQTSSVSGFVFPPSHRPAGQATSSILDTTTAALSANTDTVARCTTPHSSPNRTQASTIPEVLSRLPPRMREPSAPASPSLSHVLSRLPSKPSPIKSTKAPARTLESRDDGAIACIDLTQDDIEDDDDVVCATKRKPPSPSLWPEASQQPIAIVDEDDDETQMPPSSPRRQDEAQDTRHSRDTGRDLFVMDFGGPQTQYFNSQETADDDADSQATVSSPDSDRENDVGAAMDNGLWLTQPMTEPSHSIEPVLASQASGPHRAQANASRPDQVQERAADDQAPASSDVVSAPSTSAPADVAAPDAPRSTPTAVPDAATAAPEASQTGLATDAPVANSGAIETQANDRAESRPQQPRPAKVARRAAVRCLCEPTPVVPPPYSSFRYVWGNGRLSVVAVPRPPQEFEAELRRHFATSAQRRTGT</sequence>
<feature type="compositionally biased region" description="Basic and acidic residues" evidence="1">
    <location>
        <begin position="302"/>
        <end position="318"/>
    </location>
</feature>
<feature type="compositionally biased region" description="Polar residues" evidence="1">
    <location>
        <begin position="215"/>
        <end position="231"/>
    </location>
</feature>
<dbReference type="OrthoDB" id="79864at2759"/>
<dbReference type="VEuPathDB" id="FungiDB:SPRG_14566"/>
<feature type="compositionally biased region" description="Low complexity" evidence="1">
    <location>
        <begin position="651"/>
        <end position="694"/>
    </location>
</feature>
<organism evidence="3 4">
    <name type="scientific">Saprolegnia parasitica (strain CBS 223.65)</name>
    <dbReference type="NCBI Taxonomy" id="695850"/>
    <lineage>
        <taxon>Eukaryota</taxon>
        <taxon>Sar</taxon>
        <taxon>Stramenopiles</taxon>
        <taxon>Oomycota</taxon>
        <taxon>Saprolegniomycetes</taxon>
        <taxon>Saprolegniales</taxon>
        <taxon>Saprolegniaceae</taxon>
        <taxon>Saprolegnia</taxon>
    </lineage>
</organism>
<dbReference type="KEGG" id="spar:SPRG_14566"/>
<dbReference type="OMA" id="ACANQDI"/>
<evidence type="ECO:0000313" key="4">
    <source>
        <dbReference type="Proteomes" id="UP000030745"/>
    </source>
</evidence>
<evidence type="ECO:0000256" key="1">
    <source>
        <dbReference type="SAM" id="MobiDB-lite"/>
    </source>
</evidence>
<keyword evidence="4" id="KW-1185">Reference proteome</keyword>
<feature type="compositionally biased region" description="Basic and acidic residues" evidence="1">
    <location>
        <begin position="541"/>
        <end position="557"/>
    </location>
</feature>
<dbReference type="EMBL" id="KK583327">
    <property type="protein sequence ID" value="KDO19985.1"/>
    <property type="molecule type" value="Genomic_DNA"/>
</dbReference>
<accession>A0A067BT27</accession>
<feature type="signal peptide" evidence="2">
    <location>
        <begin position="1"/>
        <end position="22"/>
    </location>
</feature>
<dbReference type="AlphaFoldDB" id="A0A067BT27"/>
<name>A0A067BT27_SAPPC</name>
<evidence type="ECO:0000313" key="3">
    <source>
        <dbReference type="EMBL" id="KDO19985.1"/>
    </source>
</evidence>